<comment type="caution">
    <text evidence="3">The sequence shown here is derived from an EMBL/GenBank/DDBJ whole genome shotgun (WGS) entry which is preliminary data.</text>
</comment>
<dbReference type="RefSeq" id="WP_009292881.1">
    <property type="nucleotide sequence ID" value="NZ_SPAY01000299.1"/>
</dbReference>
<feature type="compositionally biased region" description="Low complexity" evidence="1">
    <location>
        <begin position="273"/>
        <end position="323"/>
    </location>
</feature>
<evidence type="ECO:0000256" key="2">
    <source>
        <dbReference type="SAM" id="Phobius"/>
    </source>
</evidence>
<dbReference type="Proteomes" id="UP000318720">
    <property type="component" value="Unassembled WGS sequence"/>
</dbReference>
<evidence type="ECO:0000313" key="4">
    <source>
        <dbReference type="Proteomes" id="UP000318720"/>
    </source>
</evidence>
<dbReference type="AlphaFoldDB" id="A0AAE8W0U4"/>
<keyword evidence="2" id="KW-1133">Transmembrane helix</keyword>
<protein>
    <submittedName>
        <fullName evidence="3">Uncharacterized protein</fullName>
    </submittedName>
</protein>
<accession>A0AAE8W0U4</accession>
<dbReference type="EMBL" id="SPAZ01000236">
    <property type="protein sequence ID" value="TQE26576.1"/>
    <property type="molecule type" value="Genomic_DNA"/>
</dbReference>
<feature type="compositionally biased region" description="Low complexity" evidence="1">
    <location>
        <begin position="331"/>
        <end position="362"/>
    </location>
</feature>
<organism evidence="3 4">
    <name type="scientific">Streptomyces ipomoeae</name>
    <dbReference type="NCBI Taxonomy" id="103232"/>
    <lineage>
        <taxon>Bacteria</taxon>
        <taxon>Bacillati</taxon>
        <taxon>Actinomycetota</taxon>
        <taxon>Actinomycetes</taxon>
        <taxon>Kitasatosporales</taxon>
        <taxon>Streptomycetaceae</taxon>
        <taxon>Streptomyces</taxon>
    </lineage>
</organism>
<feature type="compositionally biased region" description="Basic and acidic residues" evidence="1">
    <location>
        <begin position="233"/>
        <end position="242"/>
    </location>
</feature>
<proteinExistence type="predicted"/>
<keyword evidence="2" id="KW-0472">Membrane</keyword>
<reference evidence="3 4" key="1">
    <citation type="submission" date="2019-03" db="EMBL/GenBank/DDBJ databases">
        <title>Comparative genomic analyses of the sweetpotato soil rot pathogen, Streptomyces ipomoeae.</title>
        <authorList>
            <person name="Ruschel Soares N."/>
            <person name="Badger J.H."/>
            <person name="Huguet-Tapia J.C."/>
            <person name="Clark C.A."/>
            <person name="Pettis G.S."/>
        </authorList>
    </citation>
    <scope>NUCLEOTIDE SEQUENCE [LARGE SCALE GENOMIC DNA]</scope>
    <source>
        <strain evidence="3 4">88-35</strain>
    </source>
</reference>
<name>A0AAE8W0U4_9ACTN</name>
<gene>
    <name evidence="3" type="ORF">Sipo8835_29045</name>
</gene>
<feature type="region of interest" description="Disordered" evidence="1">
    <location>
        <begin position="198"/>
        <end position="369"/>
    </location>
</feature>
<feature type="compositionally biased region" description="Low complexity" evidence="1">
    <location>
        <begin position="243"/>
        <end position="252"/>
    </location>
</feature>
<feature type="transmembrane region" description="Helical" evidence="2">
    <location>
        <begin position="179"/>
        <end position="197"/>
    </location>
</feature>
<keyword evidence="2" id="KW-0812">Transmembrane</keyword>
<evidence type="ECO:0000256" key="1">
    <source>
        <dbReference type="SAM" id="MobiDB-lite"/>
    </source>
</evidence>
<sequence length="376" mass="37730">MDYCSSCRRHLNGALVCPGCGAYAPDIAPTGMMTTGSAETGTTTGSLMLPTVPAATATPATWEYAAPDDMWHDGHAPLDRHGPMDGHLPPDGHAPLDEFAPEPTGVIEPAHAGALALTEAGTPGAGDVAVESAGDGHGDADGYGDVDHVNDLDGVPPAPQGRAARRRQLARWKKNQRRAVVATAVALVGGGLTVMGMDRQSTDRTQAATAPDADTLGGLEEQGSQGTRTPSTHPDDVRRSSDSDSPAPRSPSTGLPYDRSAAQGTDSHGNGGTSSRTTRSIPSTQQSRTGSSTTSDGTTTEDTAADTPSTEATTPPATDDNSGTGTGTGTDTGTDTSTGTDTGSGTDTGASDGSTDTSDATSPSGLCLLGGVICVT</sequence>
<evidence type="ECO:0000313" key="3">
    <source>
        <dbReference type="EMBL" id="TQE26576.1"/>
    </source>
</evidence>
<feature type="compositionally biased region" description="Polar residues" evidence="1">
    <location>
        <begin position="222"/>
        <end position="232"/>
    </location>
</feature>